<proteinExistence type="predicted"/>
<dbReference type="Proteomes" id="UP000034081">
    <property type="component" value="Unassembled WGS sequence"/>
</dbReference>
<evidence type="ECO:0000313" key="1">
    <source>
        <dbReference type="EMBL" id="KKQ85945.1"/>
    </source>
</evidence>
<accession>A0A0G0LDE6</accession>
<dbReference type="AlphaFoldDB" id="A0A0G0LDE6"/>
<sequence length="608" mass="69670">MTAELRDHYSKRPFTGVIIGPGGFNRETQNRIPGLDEATRTLVASCGKKCEQVQFQAWTGTLPVQPYYLFLDLADTVRARIVELKDLALEGIRVHSQQNIEFLKENLPYETELERKETNKIIKREKQRINFSRNSDSIPIYLALTSPPTTLEDGTVRDEPDWPPLAELFQETDQLFKTNLMAEFAKLDEDNSGSGVVNGKLKFLVETALILSRIVGNQKNHNQFPGYEVVPNTWISNQVQFDGILLQKIEGKTEQELFEMWKSGKLPWWVVETKADFRGRFLFGEKLGRRVHNRHIEEMQIKLASLVDVNSGNYYLPQGIVFVYERGTEEQVFHHVFLNHSFLLNWRTGILLSLEGTHLTPAERDKSLKLLTLIDSRLNETIKEEEIQKQAANKFEELLVKIPSPFDQLKKHASNKIIKHFDTKDKGTKIPPFPLNTVKKMLELNRLGRIMITKLNFSGNSSDKIVKLVDHLAESSDFGPEFQDLQSKSAKFSDWVGKLLEDSTTDQLPTAILSPIGDLQQLYSSEGAYLGEYTYINAKSFLEIFGSQLQIHLTRKYRNINTVSQRELKMLRIMASKLQDRTLILAISEEKSDESRDILGINLLKKEA</sequence>
<comment type="caution">
    <text evidence="1">The sequence shown here is derived from an EMBL/GenBank/DDBJ whole genome shotgun (WGS) entry which is preliminary data.</text>
</comment>
<reference evidence="1 2" key="1">
    <citation type="journal article" date="2015" name="Nature">
        <title>rRNA introns, odd ribosomes, and small enigmatic genomes across a large radiation of phyla.</title>
        <authorList>
            <person name="Brown C.T."/>
            <person name="Hug L.A."/>
            <person name="Thomas B.C."/>
            <person name="Sharon I."/>
            <person name="Castelle C.J."/>
            <person name="Singh A."/>
            <person name="Wilkins M.J."/>
            <person name="Williams K.H."/>
            <person name="Banfield J.F."/>
        </authorList>
    </citation>
    <scope>NUCLEOTIDE SEQUENCE [LARGE SCALE GENOMIC DNA]</scope>
</reference>
<name>A0A0G0LDE6_9BACT</name>
<dbReference type="STRING" id="1618570.UT08_C0003G0108"/>
<gene>
    <name evidence="1" type="ORF">UT08_C0003G0108</name>
</gene>
<dbReference type="EMBL" id="LBVL01000003">
    <property type="protein sequence ID" value="KKQ85945.1"/>
    <property type="molecule type" value="Genomic_DNA"/>
</dbReference>
<organism evidence="1 2">
    <name type="scientific">Candidatus Woesebacteria bacterium GW2011_GWB1_38_8</name>
    <dbReference type="NCBI Taxonomy" id="1618570"/>
    <lineage>
        <taxon>Bacteria</taxon>
        <taxon>Candidatus Woeseibacteriota</taxon>
    </lineage>
</organism>
<evidence type="ECO:0000313" key="2">
    <source>
        <dbReference type="Proteomes" id="UP000034081"/>
    </source>
</evidence>
<protein>
    <submittedName>
        <fullName evidence="1">Uncharacterized protein</fullName>
    </submittedName>
</protein>